<protein>
    <submittedName>
        <fullName evidence="2">Uncharacterized protein</fullName>
    </submittedName>
</protein>
<evidence type="ECO:0000313" key="2">
    <source>
        <dbReference type="EMBL" id="CAK7343552.1"/>
    </source>
</evidence>
<sequence length="61" mass="6782">MDQAKRKDPERNNNRGGFGEGFNEVRDNDGGDGRCGVEDNGFDDGERYGVWSVCSRALKEV</sequence>
<feature type="non-terminal residue" evidence="2">
    <location>
        <position position="61"/>
    </location>
</feature>
<organism evidence="2 3">
    <name type="scientific">Dovyalis caffra</name>
    <dbReference type="NCBI Taxonomy" id="77055"/>
    <lineage>
        <taxon>Eukaryota</taxon>
        <taxon>Viridiplantae</taxon>
        <taxon>Streptophyta</taxon>
        <taxon>Embryophyta</taxon>
        <taxon>Tracheophyta</taxon>
        <taxon>Spermatophyta</taxon>
        <taxon>Magnoliopsida</taxon>
        <taxon>eudicotyledons</taxon>
        <taxon>Gunneridae</taxon>
        <taxon>Pentapetalae</taxon>
        <taxon>rosids</taxon>
        <taxon>fabids</taxon>
        <taxon>Malpighiales</taxon>
        <taxon>Salicaceae</taxon>
        <taxon>Flacourtieae</taxon>
        <taxon>Dovyalis</taxon>
    </lineage>
</organism>
<accession>A0AAV1S443</accession>
<evidence type="ECO:0000313" key="3">
    <source>
        <dbReference type="Proteomes" id="UP001314170"/>
    </source>
</evidence>
<feature type="compositionally biased region" description="Basic and acidic residues" evidence="1">
    <location>
        <begin position="23"/>
        <end position="37"/>
    </location>
</feature>
<feature type="compositionally biased region" description="Basic and acidic residues" evidence="1">
    <location>
        <begin position="1"/>
        <end position="13"/>
    </location>
</feature>
<dbReference type="AlphaFoldDB" id="A0AAV1S443"/>
<name>A0AAV1S443_9ROSI</name>
<proteinExistence type="predicted"/>
<gene>
    <name evidence="2" type="ORF">DCAF_LOCUS17366</name>
</gene>
<dbReference type="EMBL" id="CAWUPB010001160">
    <property type="protein sequence ID" value="CAK7343552.1"/>
    <property type="molecule type" value="Genomic_DNA"/>
</dbReference>
<reference evidence="2 3" key="1">
    <citation type="submission" date="2024-01" db="EMBL/GenBank/DDBJ databases">
        <authorList>
            <person name="Waweru B."/>
        </authorList>
    </citation>
    <scope>NUCLEOTIDE SEQUENCE [LARGE SCALE GENOMIC DNA]</scope>
</reference>
<evidence type="ECO:0000256" key="1">
    <source>
        <dbReference type="SAM" id="MobiDB-lite"/>
    </source>
</evidence>
<feature type="region of interest" description="Disordered" evidence="1">
    <location>
        <begin position="1"/>
        <end position="47"/>
    </location>
</feature>
<comment type="caution">
    <text evidence="2">The sequence shown here is derived from an EMBL/GenBank/DDBJ whole genome shotgun (WGS) entry which is preliminary data.</text>
</comment>
<dbReference type="Proteomes" id="UP001314170">
    <property type="component" value="Unassembled WGS sequence"/>
</dbReference>
<keyword evidence="3" id="KW-1185">Reference proteome</keyword>